<dbReference type="InterPro" id="IPR006115">
    <property type="entry name" value="6PGDH_NADP-bd"/>
</dbReference>
<sequence>MLCSTVAVATPELVAERLRPAGAAVVDAPVSGGPVAARAGTLAIMVGGEERDVAACLPALEAIGRPIHVGPLGHGELTKLVNNLMGSVISVAIAEGLALAARAGGDLDRIRAAIAGGSGSSWILEQWMPRTVLAGRTEADFAVRLMCKDLRVIAEYADELGVPLRAAALARESYEEARDRGHGDRDFSVLVALRAAEVGAPIPTDLPPDGA</sequence>
<name>H0E0R0_9ACTN</name>
<reference evidence="3 4" key="1">
    <citation type="journal article" date="2013" name="Biodegradation">
        <title>Quantitative proteomic analysis of ibuprofen-degrading Patulibacter sp. strain I11.</title>
        <authorList>
            <person name="Almeida B."/>
            <person name="Kjeldal H."/>
            <person name="Lolas I."/>
            <person name="Knudsen A.D."/>
            <person name="Carvalho G."/>
            <person name="Nielsen K.L."/>
            <person name="Barreto Crespo M.T."/>
            <person name="Stensballe A."/>
            <person name="Nielsen J.L."/>
        </authorList>
    </citation>
    <scope>NUCLEOTIDE SEQUENCE [LARGE SCALE GENOMIC DNA]</scope>
    <source>
        <strain evidence="3 4">I11</strain>
    </source>
</reference>
<evidence type="ECO:0000259" key="1">
    <source>
        <dbReference type="Pfam" id="PF03446"/>
    </source>
</evidence>
<organism evidence="3 4">
    <name type="scientific">Patulibacter medicamentivorans</name>
    <dbReference type="NCBI Taxonomy" id="1097667"/>
    <lineage>
        <taxon>Bacteria</taxon>
        <taxon>Bacillati</taxon>
        <taxon>Actinomycetota</taxon>
        <taxon>Thermoleophilia</taxon>
        <taxon>Solirubrobacterales</taxon>
        <taxon>Patulibacteraceae</taxon>
        <taxon>Patulibacter</taxon>
    </lineage>
</organism>
<dbReference type="PATRIC" id="fig|1097667.3.peg.366"/>
<feature type="domain" description="3-hydroxyisobutyrate dehydrogenase-like NAD-binding" evidence="2">
    <location>
        <begin position="73"/>
        <end position="192"/>
    </location>
</feature>
<keyword evidence="4" id="KW-1185">Reference proteome</keyword>
<dbReference type="GO" id="GO:0051287">
    <property type="term" value="F:NAD binding"/>
    <property type="evidence" value="ECO:0007669"/>
    <property type="project" value="InterPro"/>
</dbReference>
<evidence type="ECO:0000259" key="2">
    <source>
        <dbReference type="Pfam" id="PF14833"/>
    </source>
</evidence>
<dbReference type="InterPro" id="IPR029154">
    <property type="entry name" value="HIBADH-like_NADP-bd"/>
</dbReference>
<dbReference type="EMBL" id="AGUD01000011">
    <property type="protein sequence ID" value="EHN12794.1"/>
    <property type="molecule type" value="Genomic_DNA"/>
</dbReference>
<dbReference type="Gene3D" id="3.40.50.720">
    <property type="entry name" value="NAD(P)-binding Rossmann-like Domain"/>
    <property type="match status" value="1"/>
</dbReference>
<evidence type="ECO:0000313" key="4">
    <source>
        <dbReference type="Proteomes" id="UP000005143"/>
    </source>
</evidence>
<dbReference type="PANTHER" id="PTHR43060:SF15">
    <property type="entry name" value="3-HYDROXYISOBUTYRATE DEHYDROGENASE-LIKE 1, MITOCHONDRIAL-RELATED"/>
    <property type="match status" value="1"/>
</dbReference>
<dbReference type="SUPFAM" id="SSF48179">
    <property type="entry name" value="6-phosphogluconate dehydrogenase C-terminal domain-like"/>
    <property type="match status" value="1"/>
</dbReference>
<dbReference type="Proteomes" id="UP000005143">
    <property type="component" value="Unassembled WGS sequence"/>
</dbReference>
<gene>
    <name evidence="3" type="ORF">PAI11_03680</name>
</gene>
<evidence type="ECO:0000313" key="3">
    <source>
        <dbReference type="EMBL" id="EHN12794.1"/>
    </source>
</evidence>
<dbReference type="GO" id="GO:0050661">
    <property type="term" value="F:NADP binding"/>
    <property type="evidence" value="ECO:0007669"/>
    <property type="project" value="InterPro"/>
</dbReference>
<accession>H0E0R0</accession>
<feature type="domain" description="6-phosphogluconate dehydrogenase NADP-binding" evidence="1">
    <location>
        <begin position="3"/>
        <end position="68"/>
    </location>
</feature>
<proteinExistence type="predicted"/>
<dbReference type="Gene3D" id="1.10.1040.10">
    <property type="entry name" value="N-(1-d-carboxylethyl)-l-norvaline Dehydrogenase, domain 2"/>
    <property type="match status" value="1"/>
</dbReference>
<dbReference type="SUPFAM" id="SSF51735">
    <property type="entry name" value="NAD(P)-binding Rossmann-fold domains"/>
    <property type="match status" value="1"/>
</dbReference>
<dbReference type="Pfam" id="PF03446">
    <property type="entry name" value="NAD_binding_2"/>
    <property type="match status" value="1"/>
</dbReference>
<dbReference type="AlphaFoldDB" id="H0E0R0"/>
<dbReference type="InterPro" id="IPR013328">
    <property type="entry name" value="6PGD_dom2"/>
</dbReference>
<dbReference type="PANTHER" id="PTHR43060">
    <property type="entry name" value="3-HYDROXYISOBUTYRATE DEHYDROGENASE-LIKE 1, MITOCHONDRIAL-RELATED"/>
    <property type="match status" value="1"/>
</dbReference>
<dbReference type="Pfam" id="PF14833">
    <property type="entry name" value="NAD_binding_11"/>
    <property type="match status" value="1"/>
</dbReference>
<protein>
    <submittedName>
        <fullName evidence="3">6-phosphogluconate dehydrogenase</fullName>
    </submittedName>
</protein>
<dbReference type="InterPro" id="IPR008927">
    <property type="entry name" value="6-PGluconate_DH-like_C_sf"/>
</dbReference>
<dbReference type="InterPro" id="IPR036291">
    <property type="entry name" value="NAD(P)-bd_dom_sf"/>
</dbReference>
<comment type="caution">
    <text evidence="3">The sequence shown here is derived from an EMBL/GenBank/DDBJ whole genome shotgun (WGS) entry which is preliminary data.</text>
</comment>